<evidence type="ECO:0000313" key="3">
    <source>
        <dbReference type="Proteomes" id="UP000000683"/>
    </source>
</evidence>
<dbReference type="eggNOG" id="ENOG5030S4C">
    <property type="taxonomic scope" value="Bacteria"/>
</dbReference>
<feature type="signal peptide" evidence="1">
    <location>
        <begin position="1"/>
        <end position="25"/>
    </location>
</feature>
<gene>
    <name evidence="2" type="ordered locus">ambt_15090</name>
</gene>
<sequence length="181" mass="20582">MKIAKLTGLCTLLLASVGVSGVLQAAQVEVTWEEPKSYRDVKPSNESRTRFRERTFKELDEFFTELAEKLPEDQKLSITVTDLDLAGQVWPASFVGMGQSAADVRIIKEIDIPRMSFSYVLSDSDNTVLKSEDVKIKDMMFMNTVNRRLSNDNLVYEKNMIEDWFNDTFNDTVAKSVVSNH</sequence>
<feature type="chain" id="PRO_5003336917" description="DUF3016 domain-containing protein" evidence="1">
    <location>
        <begin position="26"/>
        <end position="181"/>
    </location>
</feature>
<protein>
    <recommendedName>
        <fullName evidence="4">DUF3016 domain-containing protein</fullName>
    </recommendedName>
</protein>
<keyword evidence="3" id="KW-1185">Reference proteome</keyword>
<organism evidence="2 3">
    <name type="scientific">Alteromonas naphthalenivorans</name>
    <dbReference type="NCBI Taxonomy" id="715451"/>
    <lineage>
        <taxon>Bacteria</taxon>
        <taxon>Pseudomonadati</taxon>
        <taxon>Pseudomonadota</taxon>
        <taxon>Gammaproteobacteria</taxon>
        <taxon>Alteromonadales</taxon>
        <taxon>Alteromonadaceae</taxon>
        <taxon>Alteromonas/Salinimonas group</taxon>
        <taxon>Alteromonas</taxon>
    </lineage>
</organism>
<dbReference type="AlphaFoldDB" id="F5ZEQ8"/>
<reference evidence="2 3" key="1">
    <citation type="journal article" date="2011" name="J. Bacteriol.">
        <title>Complete genome sequence of the polycyclic aromatic hydrocarbon-degrading bacterium Alteromonas sp. strain SN2.</title>
        <authorList>
            <person name="Jin H.M."/>
            <person name="Jeong H."/>
            <person name="Moon E.J."/>
            <person name="Math R.K."/>
            <person name="Lee K."/>
            <person name="Kim H.J."/>
            <person name="Jeon C.O."/>
            <person name="Oh T.K."/>
            <person name="Kim J.F."/>
        </authorList>
    </citation>
    <scope>NUCLEOTIDE SEQUENCE [LARGE SCALE GENOMIC DNA]</scope>
    <source>
        <strain evidence="3">JCM 17741 / KACC 18427 / KCTC 11700BP / SN2</strain>
    </source>
</reference>
<evidence type="ECO:0000256" key="1">
    <source>
        <dbReference type="SAM" id="SignalP"/>
    </source>
</evidence>
<keyword evidence="1" id="KW-0732">Signal</keyword>
<evidence type="ECO:0000313" key="2">
    <source>
        <dbReference type="EMBL" id="AEF04528.1"/>
    </source>
</evidence>
<evidence type="ECO:0008006" key="4">
    <source>
        <dbReference type="Google" id="ProtNLM"/>
    </source>
</evidence>
<name>F5ZEQ8_ALTNA</name>
<dbReference type="RefSeq" id="WP_013785452.1">
    <property type="nucleotide sequence ID" value="NC_015554.1"/>
</dbReference>
<dbReference type="Proteomes" id="UP000000683">
    <property type="component" value="Chromosome"/>
</dbReference>
<dbReference type="Pfam" id="PF11454">
    <property type="entry name" value="DUF3016"/>
    <property type="match status" value="1"/>
</dbReference>
<proteinExistence type="predicted"/>
<accession>F5ZEQ8</accession>
<dbReference type="OrthoDB" id="195620at2"/>
<dbReference type="InterPro" id="IPR021557">
    <property type="entry name" value="DUF3016"/>
</dbReference>
<dbReference type="KEGG" id="alt:ambt_15090"/>
<dbReference type="HOGENOM" id="CLU_100616_1_0_6"/>
<dbReference type="EMBL" id="CP002339">
    <property type="protein sequence ID" value="AEF04528.1"/>
    <property type="molecule type" value="Genomic_DNA"/>
</dbReference>